<dbReference type="InterPro" id="IPR014265">
    <property type="entry name" value="XrtA/PrsK"/>
</dbReference>
<dbReference type="Gene3D" id="3.30.565.10">
    <property type="entry name" value="Histidine kinase-like ATPase, C-terminal domain"/>
    <property type="match status" value="1"/>
</dbReference>
<accession>A0A3B0XCE3</accession>
<feature type="transmembrane region" description="Helical" evidence="7">
    <location>
        <begin position="162"/>
        <end position="184"/>
    </location>
</feature>
<dbReference type="Gene3D" id="3.30.450.40">
    <property type="match status" value="1"/>
</dbReference>
<gene>
    <name evidence="9" type="ORF">MNBD_GAMMA07-2583</name>
</gene>
<keyword evidence="7" id="KW-1133">Transmembrane helix</keyword>
<feature type="domain" description="Histidine kinase" evidence="8">
    <location>
        <begin position="389"/>
        <end position="592"/>
    </location>
</feature>
<dbReference type="PRINTS" id="PR00344">
    <property type="entry name" value="BCTRLSENSOR"/>
</dbReference>
<name>A0A3B0XCE3_9ZZZZ</name>
<organism evidence="9">
    <name type="scientific">hydrothermal vent metagenome</name>
    <dbReference type="NCBI Taxonomy" id="652676"/>
    <lineage>
        <taxon>unclassified sequences</taxon>
        <taxon>metagenomes</taxon>
        <taxon>ecological metagenomes</taxon>
    </lineage>
</organism>
<dbReference type="SUPFAM" id="SSF55874">
    <property type="entry name" value="ATPase domain of HSP90 chaperone/DNA topoisomerase II/histidine kinase"/>
    <property type="match status" value="1"/>
</dbReference>
<reference evidence="9" key="1">
    <citation type="submission" date="2018-06" db="EMBL/GenBank/DDBJ databases">
        <authorList>
            <person name="Zhirakovskaya E."/>
        </authorList>
    </citation>
    <scope>NUCLEOTIDE SEQUENCE</scope>
</reference>
<dbReference type="NCBIfam" id="TIGR02916">
    <property type="entry name" value="PEP_his_kin"/>
    <property type="match status" value="1"/>
</dbReference>
<evidence type="ECO:0000313" key="9">
    <source>
        <dbReference type="EMBL" id="VAW53684.1"/>
    </source>
</evidence>
<feature type="non-terminal residue" evidence="9">
    <location>
        <position position="1"/>
    </location>
</feature>
<evidence type="ECO:0000256" key="6">
    <source>
        <dbReference type="ARBA" id="ARBA00023012"/>
    </source>
</evidence>
<feature type="transmembrane region" description="Helical" evidence="7">
    <location>
        <begin position="62"/>
        <end position="80"/>
    </location>
</feature>
<sequence length="613" mass="69357">GLSIFIIGLMFLGLFRISGGIIFEPILGDDLLLGHLLISIGGIVIIEQLYRSTPAEHSWALKYLWIGIGGMFAYDFYLYSDAFLYQRIDKELWNARGFIHAMVVPFIAVAIKREMRWSLGDNSIDVFLSRPMVFHTTTLLAAGIYLIVIGLGGYYVRDMGGAWGIVAQATFVFAAVMILMVLFFSGKVRSRLKVTIDKHFFHYKYDYREEWLRIIRTLSSDDNSEKNLHLRAIQSLAQIINSPGGLLMMERGNGCFEVDEKWNYDISKNRVDSDSTLVNFLSNQQFVISLDEYNSDPDMYTRLGPLEIPKWLSSNKKAWLVVPLILQDHLIGFVVLLRSSANERYFNWEDSDLLKTAGRQAASHLAQYEAVQALVSAKRFEEVNKLSAFIVHDVKNIVGQLSMVVSNAAKHKSNPMFIDDAIITVENSVNKMNKLLNRLRGDGDTEKYTSISLFVLLENTMSNCAKAGRLPIPILNCLNQNVMVTADKERMAANISHIIQNAQEATNEKGNITVRLSKQAKFAIIEVEDTGEGMSESFIRRRLFQPFESTKGTLGIGVFQVREYIHKLGGQFDVESVVGKGSIFRLHIPLSESHEVVKNSQVIHLNEHEKRKH</sequence>
<evidence type="ECO:0000256" key="3">
    <source>
        <dbReference type="ARBA" id="ARBA00022741"/>
    </source>
</evidence>
<keyword evidence="6" id="KW-0902">Two-component regulatory system</keyword>
<dbReference type="Pfam" id="PF02518">
    <property type="entry name" value="HATPase_c"/>
    <property type="match status" value="1"/>
</dbReference>
<dbReference type="SMART" id="SM00387">
    <property type="entry name" value="HATPase_c"/>
    <property type="match status" value="1"/>
</dbReference>
<feature type="transmembrane region" description="Helical" evidence="7">
    <location>
        <begin position="7"/>
        <end position="26"/>
    </location>
</feature>
<dbReference type="InterPro" id="IPR003018">
    <property type="entry name" value="GAF"/>
</dbReference>
<dbReference type="InterPro" id="IPR036890">
    <property type="entry name" value="HATPase_C_sf"/>
</dbReference>
<proteinExistence type="predicted"/>
<evidence type="ECO:0000259" key="8">
    <source>
        <dbReference type="PROSITE" id="PS50109"/>
    </source>
</evidence>
<evidence type="ECO:0000256" key="2">
    <source>
        <dbReference type="ARBA" id="ARBA00022679"/>
    </source>
</evidence>
<dbReference type="PANTHER" id="PTHR43065:SF10">
    <property type="entry name" value="PEROXIDE STRESS-ACTIVATED HISTIDINE KINASE MAK3"/>
    <property type="match status" value="1"/>
</dbReference>
<dbReference type="GO" id="GO:0016301">
    <property type="term" value="F:kinase activity"/>
    <property type="evidence" value="ECO:0007669"/>
    <property type="project" value="UniProtKB-KW"/>
</dbReference>
<dbReference type="SUPFAM" id="SSF55781">
    <property type="entry name" value="GAF domain-like"/>
    <property type="match status" value="1"/>
</dbReference>
<dbReference type="InterPro" id="IPR004358">
    <property type="entry name" value="Sig_transdc_His_kin-like_C"/>
</dbReference>
<keyword evidence="7" id="KW-0472">Membrane</keyword>
<protein>
    <submittedName>
        <fullName evidence="9">Two-component system sensor histidine kinase</fullName>
    </submittedName>
</protein>
<keyword evidence="1" id="KW-0597">Phosphoprotein</keyword>
<feature type="transmembrane region" description="Helical" evidence="7">
    <location>
        <begin position="32"/>
        <end position="50"/>
    </location>
</feature>
<dbReference type="InterPro" id="IPR003594">
    <property type="entry name" value="HATPase_dom"/>
</dbReference>
<dbReference type="PANTHER" id="PTHR43065">
    <property type="entry name" value="SENSOR HISTIDINE KINASE"/>
    <property type="match status" value="1"/>
</dbReference>
<dbReference type="AlphaFoldDB" id="A0A3B0XCE3"/>
<evidence type="ECO:0000256" key="7">
    <source>
        <dbReference type="SAM" id="Phobius"/>
    </source>
</evidence>
<dbReference type="PROSITE" id="PS50109">
    <property type="entry name" value="HIS_KIN"/>
    <property type="match status" value="1"/>
</dbReference>
<evidence type="ECO:0000256" key="1">
    <source>
        <dbReference type="ARBA" id="ARBA00022553"/>
    </source>
</evidence>
<evidence type="ECO:0000256" key="5">
    <source>
        <dbReference type="ARBA" id="ARBA00022840"/>
    </source>
</evidence>
<keyword evidence="5" id="KW-0067">ATP-binding</keyword>
<dbReference type="Pfam" id="PF13492">
    <property type="entry name" value="GAF_3"/>
    <property type="match status" value="1"/>
</dbReference>
<keyword evidence="2" id="KW-0808">Transferase</keyword>
<keyword evidence="7" id="KW-0812">Transmembrane</keyword>
<dbReference type="InterPro" id="IPR005467">
    <property type="entry name" value="His_kinase_dom"/>
</dbReference>
<dbReference type="EMBL" id="UOFF01000039">
    <property type="protein sequence ID" value="VAW53684.1"/>
    <property type="molecule type" value="Genomic_DNA"/>
</dbReference>
<dbReference type="GO" id="GO:0005524">
    <property type="term" value="F:ATP binding"/>
    <property type="evidence" value="ECO:0007669"/>
    <property type="project" value="UniProtKB-KW"/>
</dbReference>
<feature type="transmembrane region" description="Helical" evidence="7">
    <location>
        <begin position="132"/>
        <end position="156"/>
    </location>
</feature>
<keyword evidence="3" id="KW-0547">Nucleotide-binding</keyword>
<dbReference type="InterPro" id="IPR029016">
    <property type="entry name" value="GAF-like_dom_sf"/>
</dbReference>
<feature type="transmembrane region" description="Helical" evidence="7">
    <location>
        <begin position="92"/>
        <end position="111"/>
    </location>
</feature>
<dbReference type="GO" id="GO:0000160">
    <property type="term" value="P:phosphorelay signal transduction system"/>
    <property type="evidence" value="ECO:0007669"/>
    <property type="project" value="UniProtKB-KW"/>
</dbReference>
<keyword evidence="4 9" id="KW-0418">Kinase</keyword>
<evidence type="ECO:0000256" key="4">
    <source>
        <dbReference type="ARBA" id="ARBA00022777"/>
    </source>
</evidence>